<feature type="compositionally biased region" description="Polar residues" evidence="2">
    <location>
        <begin position="141"/>
        <end position="152"/>
    </location>
</feature>
<sequence>MKKTKISFHHLIIILILIFISSIIIWSLYKNIVLSPEHVALIMLIALVGLSFSFDKLSLGRIFSVEKKMKRVEEKQEELTEVNNRLSVEYSHFKQEMLTFMVNSMNQISNQLSNQTVTINTAANVVPASEKEKENDDEVMSYSSKESPTNTPEENEAIPTFKQEHSKLIKGTSTDLEENIERQALKQVAHNLGLPLEDIAYHVRIDFPDQHTIEKRRIYNAFLHVDGMHYFFKMMYSPFSMTNVDRIQNMLNDINLYTGRNHVRAKLILVLVNCNKEELQKEKDYLEKFQRRYMHYFQPALERGYLIIDTFEVKD</sequence>
<dbReference type="Proteomes" id="UP000637359">
    <property type="component" value="Unassembled WGS sequence"/>
</dbReference>
<feature type="region of interest" description="Disordered" evidence="2">
    <location>
        <begin position="127"/>
        <end position="160"/>
    </location>
</feature>
<dbReference type="EMBL" id="JACOOL010000001">
    <property type="protein sequence ID" value="MBC5635749.1"/>
    <property type="molecule type" value="Genomic_DNA"/>
</dbReference>
<keyword evidence="3" id="KW-0472">Membrane</keyword>
<evidence type="ECO:0000256" key="2">
    <source>
        <dbReference type="SAM" id="MobiDB-lite"/>
    </source>
</evidence>
<name>A0A923RG02_9BACI</name>
<keyword evidence="5" id="KW-1185">Reference proteome</keyword>
<keyword evidence="3" id="KW-0812">Transmembrane</keyword>
<reference evidence="4" key="1">
    <citation type="submission" date="2020-08" db="EMBL/GenBank/DDBJ databases">
        <title>Genome public.</title>
        <authorList>
            <person name="Liu C."/>
            <person name="Sun Q."/>
        </authorList>
    </citation>
    <scope>NUCLEOTIDE SEQUENCE</scope>
    <source>
        <strain evidence="4">BX22</strain>
    </source>
</reference>
<keyword evidence="1" id="KW-0175">Coiled coil</keyword>
<feature type="transmembrane region" description="Helical" evidence="3">
    <location>
        <begin position="12"/>
        <end position="29"/>
    </location>
</feature>
<evidence type="ECO:0000313" key="4">
    <source>
        <dbReference type="EMBL" id="MBC5635749.1"/>
    </source>
</evidence>
<evidence type="ECO:0000256" key="3">
    <source>
        <dbReference type="SAM" id="Phobius"/>
    </source>
</evidence>
<keyword evidence="3" id="KW-1133">Transmembrane helix</keyword>
<proteinExistence type="predicted"/>
<gene>
    <name evidence="4" type="ORF">H8S33_02805</name>
</gene>
<dbReference type="RefSeq" id="WP_186868432.1">
    <property type="nucleotide sequence ID" value="NZ_JACOOL010000001.1"/>
</dbReference>
<dbReference type="AlphaFoldDB" id="A0A923RG02"/>
<organism evidence="4 5">
    <name type="scientific">Ornithinibacillus hominis</name>
    <dbReference type="NCBI Taxonomy" id="2763055"/>
    <lineage>
        <taxon>Bacteria</taxon>
        <taxon>Bacillati</taxon>
        <taxon>Bacillota</taxon>
        <taxon>Bacilli</taxon>
        <taxon>Bacillales</taxon>
        <taxon>Bacillaceae</taxon>
        <taxon>Ornithinibacillus</taxon>
    </lineage>
</organism>
<evidence type="ECO:0000313" key="5">
    <source>
        <dbReference type="Proteomes" id="UP000637359"/>
    </source>
</evidence>
<feature type="transmembrane region" description="Helical" evidence="3">
    <location>
        <begin position="41"/>
        <end position="63"/>
    </location>
</feature>
<comment type="caution">
    <text evidence="4">The sequence shown here is derived from an EMBL/GenBank/DDBJ whole genome shotgun (WGS) entry which is preliminary data.</text>
</comment>
<evidence type="ECO:0000256" key="1">
    <source>
        <dbReference type="SAM" id="Coils"/>
    </source>
</evidence>
<accession>A0A923RG02</accession>
<feature type="coiled-coil region" evidence="1">
    <location>
        <begin position="62"/>
        <end position="89"/>
    </location>
</feature>
<protein>
    <submittedName>
        <fullName evidence="4">Uncharacterized protein</fullName>
    </submittedName>
</protein>